<proteinExistence type="inferred from homology"/>
<keyword evidence="3" id="KW-0813">Transport</keyword>
<evidence type="ECO:0000256" key="8">
    <source>
        <dbReference type="ARBA" id="ARBA00022692"/>
    </source>
</evidence>
<sequence length="311" mass="34804">MPKANESELRKGKGKTCFSLFSADRGFSKQTDLYENEGCGPRNRITSGLGKPVYEGFEMHLRDLELLLGETKAKAYGVASVAGNQSENRLYIGWFGVLMIPTLLTATSVFIIAFIAAPPVDIDALVGCYICFLDLPNWSRKLLDGQNHLHVILQAFQDILQARNLAKVRDEEARRQRREEGEGKGLIQKGKDLENLGRFQRPRCQCRVSHFNAGKASGMKVVAAPLQIMCSIHFILEFRPELLGTIFVVLYINHYSHLKRVLHMLGVGNALSINPMYLNDQIGYDKVTLIFARGLVITATQVIQGNRYSSD</sequence>
<dbReference type="Proteomes" id="UP000631114">
    <property type="component" value="Unassembled WGS sequence"/>
</dbReference>
<evidence type="ECO:0000256" key="13">
    <source>
        <dbReference type="ARBA" id="ARBA00022990"/>
    </source>
</evidence>
<keyword evidence="8 18" id="KW-0812">Transmembrane</keyword>
<keyword evidence="4" id="KW-0148">Chlorophyll</keyword>
<keyword evidence="10" id="KW-0460">Magnesium</keyword>
<dbReference type="GO" id="GO:0046872">
    <property type="term" value="F:metal ion binding"/>
    <property type="evidence" value="ECO:0007669"/>
    <property type="project" value="UniProtKB-KW"/>
</dbReference>
<keyword evidence="6" id="KW-0597">Phosphoprotein</keyword>
<evidence type="ECO:0000256" key="14">
    <source>
        <dbReference type="ARBA" id="ARBA00022991"/>
    </source>
</evidence>
<dbReference type="InterPro" id="IPR036854">
    <property type="entry name" value="Photo_II_D1/D2_sf"/>
</dbReference>
<dbReference type="Gene3D" id="1.20.85.10">
    <property type="entry name" value="Photosystem II protein D1-like"/>
    <property type="match status" value="1"/>
</dbReference>
<keyword evidence="14" id="KW-0157">Chromophore</keyword>
<evidence type="ECO:0000256" key="6">
    <source>
        <dbReference type="ARBA" id="ARBA00022553"/>
    </source>
</evidence>
<organism evidence="19 20">
    <name type="scientific">Coptis chinensis</name>
    <dbReference type="NCBI Taxonomy" id="261450"/>
    <lineage>
        <taxon>Eukaryota</taxon>
        <taxon>Viridiplantae</taxon>
        <taxon>Streptophyta</taxon>
        <taxon>Embryophyta</taxon>
        <taxon>Tracheophyta</taxon>
        <taxon>Spermatophyta</taxon>
        <taxon>Magnoliopsida</taxon>
        <taxon>Ranunculales</taxon>
        <taxon>Ranunculaceae</taxon>
        <taxon>Coptidoideae</taxon>
        <taxon>Coptis</taxon>
    </lineage>
</organism>
<accession>A0A835ILS6</accession>
<keyword evidence="12 18" id="KW-1133">Transmembrane helix</keyword>
<dbReference type="Pfam" id="PF00124">
    <property type="entry name" value="Photo_RC"/>
    <property type="match status" value="1"/>
</dbReference>
<evidence type="ECO:0000256" key="1">
    <source>
        <dbReference type="ARBA" id="ARBA00004141"/>
    </source>
</evidence>
<dbReference type="SUPFAM" id="SSF81483">
    <property type="entry name" value="Bacterial photosystem II reaction centre, L and M subunits"/>
    <property type="match status" value="1"/>
</dbReference>
<dbReference type="GO" id="GO:0009772">
    <property type="term" value="P:photosynthetic electron transport in photosystem II"/>
    <property type="evidence" value="ECO:0007669"/>
    <property type="project" value="InterPro"/>
</dbReference>
<evidence type="ECO:0000313" key="19">
    <source>
        <dbReference type="EMBL" id="KAF9619544.1"/>
    </source>
</evidence>
<evidence type="ECO:0000256" key="16">
    <source>
        <dbReference type="ARBA" id="ARBA00023136"/>
    </source>
</evidence>
<protein>
    <submittedName>
        <fullName evidence="19">Uncharacterized protein</fullName>
    </submittedName>
</protein>
<evidence type="ECO:0000256" key="12">
    <source>
        <dbReference type="ARBA" id="ARBA00022989"/>
    </source>
</evidence>
<comment type="similarity">
    <text evidence="2">Belongs to the reaction center PufL/M/PsbA/D family.</text>
</comment>
<evidence type="ECO:0000256" key="4">
    <source>
        <dbReference type="ARBA" id="ARBA00022494"/>
    </source>
</evidence>
<dbReference type="EMBL" id="JADFTS010000002">
    <property type="protein sequence ID" value="KAF9619544.1"/>
    <property type="molecule type" value="Genomic_DNA"/>
</dbReference>
<keyword evidence="11" id="KW-0249">Electron transport</keyword>
<dbReference type="GO" id="GO:0016168">
    <property type="term" value="F:chlorophyll binding"/>
    <property type="evidence" value="ECO:0007669"/>
    <property type="project" value="UniProtKB-KW"/>
</dbReference>
<evidence type="ECO:0000256" key="3">
    <source>
        <dbReference type="ARBA" id="ARBA00022448"/>
    </source>
</evidence>
<evidence type="ECO:0000256" key="18">
    <source>
        <dbReference type="SAM" id="Phobius"/>
    </source>
</evidence>
<evidence type="ECO:0000256" key="2">
    <source>
        <dbReference type="ARBA" id="ARBA00008204"/>
    </source>
</evidence>
<name>A0A835ILS6_9MAGN</name>
<dbReference type="InterPro" id="IPR000484">
    <property type="entry name" value="Photo_RC_L/M"/>
</dbReference>
<feature type="transmembrane region" description="Helical" evidence="18">
    <location>
        <begin position="90"/>
        <end position="116"/>
    </location>
</feature>
<keyword evidence="20" id="KW-1185">Reference proteome</keyword>
<comment type="caution">
    <text evidence="19">The sequence shown here is derived from an EMBL/GenBank/DDBJ whole genome shotgun (WGS) entry which is preliminary data.</text>
</comment>
<evidence type="ECO:0000256" key="5">
    <source>
        <dbReference type="ARBA" id="ARBA00022531"/>
    </source>
</evidence>
<keyword evidence="5" id="KW-0602">Photosynthesis</keyword>
<evidence type="ECO:0000256" key="15">
    <source>
        <dbReference type="ARBA" id="ARBA00023004"/>
    </source>
</evidence>
<dbReference type="GO" id="GO:0009523">
    <property type="term" value="C:photosystem II"/>
    <property type="evidence" value="ECO:0007669"/>
    <property type="project" value="UniProtKB-KW"/>
</dbReference>
<evidence type="ECO:0000256" key="11">
    <source>
        <dbReference type="ARBA" id="ARBA00022982"/>
    </source>
</evidence>
<evidence type="ECO:0000256" key="9">
    <source>
        <dbReference type="ARBA" id="ARBA00022723"/>
    </source>
</evidence>
<keyword evidence="15" id="KW-0408">Iron</keyword>
<evidence type="ECO:0000256" key="17">
    <source>
        <dbReference type="ARBA" id="ARBA00023276"/>
    </source>
</evidence>
<keyword evidence="9" id="KW-0479">Metal-binding</keyword>
<keyword evidence="13" id="KW-0007">Acetylation</keyword>
<keyword evidence="17" id="KW-0604">Photosystem II</keyword>
<evidence type="ECO:0000256" key="7">
    <source>
        <dbReference type="ARBA" id="ARBA00022640"/>
    </source>
</evidence>
<reference evidence="19 20" key="1">
    <citation type="submission" date="2020-10" db="EMBL/GenBank/DDBJ databases">
        <title>The Coptis chinensis genome and diversification of protoberbering-type alkaloids.</title>
        <authorList>
            <person name="Wang B."/>
            <person name="Shu S."/>
            <person name="Song C."/>
            <person name="Liu Y."/>
        </authorList>
    </citation>
    <scope>NUCLEOTIDE SEQUENCE [LARGE SCALE GENOMIC DNA]</scope>
    <source>
        <strain evidence="19">HL-2020</strain>
        <tissue evidence="19">Leaf</tissue>
    </source>
</reference>
<keyword evidence="7" id="KW-0934">Plastid</keyword>
<keyword evidence="16 18" id="KW-0472">Membrane</keyword>
<evidence type="ECO:0000256" key="10">
    <source>
        <dbReference type="ARBA" id="ARBA00022842"/>
    </source>
</evidence>
<dbReference type="AlphaFoldDB" id="A0A835ILS6"/>
<comment type="subcellular location">
    <subcellularLocation>
        <location evidence="1">Membrane</location>
        <topology evidence="1">Multi-pass membrane protein</topology>
    </subcellularLocation>
</comment>
<evidence type="ECO:0000313" key="20">
    <source>
        <dbReference type="Proteomes" id="UP000631114"/>
    </source>
</evidence>
<gene>
    <name evidence="19" type="ORF">IFM89_007371</name>
</gene>